<dbReference type="PANTHER" id="PTHR43317">
    <property type="entry name" value="THERMOSPERMINE SYNTHASE ACAULIS5"/>
    <property type="match status" value="1"/>
</dbReference>
<sequence>MSAASGGNGGGANRWATLRQLLRPDSSATSGIRPGRPYLERGWRYTSLQFKGEVTQSRMLTWWPHLLEVGYTRSMLGALLLRPDPRCIGIVGLGGGSQAKFCYRHLPQARIEAIEADADVLALREAFHIPADDARFQALHGDGALLLPQRRGRYDLLLLDAYDAEGIPAAMRTRGFYEACHAALAAGGVLAVNLYATDTRQHVAHLRKIFGGCVLRLDEPEGDNHVVFAWTGDVQALDARAALARLPWSARWQLRPTFRRLQKAFAAMARSPL</sequence>
<dbReference type="EMBL" id="MDEG01000002">
    <property type="protein sequence ID" value="PPU99423.1"/>
    <property type="molecule type" value="Genomic_DNA"/>
</dbReference>
<dbReference type="RefSeq" id="WP_053057216.1">
    <property type="nucleotide sequence ID" value="NZ_CP043476.1"/>
</dbReference>
<evidence type="ECO:0000313" key="2">
    <source>
        <dbReference type="EMBL" id="PPU99423.1"/>
    </source>
</evidence>
<dbReference type="GO" id="GO:0016740">
    <property type="term" value="F:transferase activity"/>
    <property type="evidence" value="ECO:0007669"/>
    <property type="project" value="UniProtKB-KW"/>
</dbReference>
<organism evidence="2 3">
    <name type="scientific">Xanthomonas hyacinthi</name>
    <dbReference type="NCBI Taxonomy" id="56455"/>
    <lineage>
        <taxon>Bacteria</taxon>
        <taxon>Pseudomonadati</taxon>
        <taxon>Pseudomonadota</taxon>
        <taxon>Gammaproteobacteria</taxon>
        <taxon>Lysobacterales</taxon>
        <taxon>Lysobacteraceae</taxon>
        <taxon>Xanthomonas</taxon>
    </lineage>
</organism>
<dbReference type="Proteomes" id="UP000238261">
    <property type="component" value="Unassembled WGS sequence"/>
</dbReference>
<protein>
    <submittedName>
        <fullName evidence="2">Transferase</fullName>
    </submittedName>
</protein>
<dbReference type="InterPro" id="IPR029063">
    <property type="entry name" value="SAM-dependent_MTases_sf"/>
</dbReference>
<dbReference type="OrthoDB" id="117774at2"/>
<comment type="caution">
    <text evidence="2">The sequence shown here is derived from an EMBL/GenBank/DDBJ whole genome shotgun (WGS) entry which is preliminary data.</text>
</comment>
<name>A0A2S7F225_9XANT</name>
<accession>A0A2S7F225</accession>
<dbReference type="GO" id="GO:0006596">
    <property type="term" value="P:polyamine biosynthetic process"/>
    <property type="evidence" value="ECO:0007669"/>
    <property type="project" value="UniProtKB-KW"/>
</dbReference>
<reference evidence="3" key="1">
    <citation type="submission" date="2016-08" db="EMBL/GenBank/DDBJ databases">
        <authorList>
            <person name="Merda D."/>
            <person name="Briand M."/>
            <person name="Taghouti G."/>
            <person name="Carrere S."/>
            <person name="Gouzy J."/>
            <person name="Portier P."/>
            <person name="Jacques M.-A."/>
            <person name="Fischer-Le Saux M."/>
        </authorList>
    </citation>
    <scope>NUCLEOTIDE SEQUENCE [LARGE SCALE GENOMIC DNA]</scope>
    <source>
        <strain evidence="3">CFBP1156</strain>
    </source>
</reference>
<proteinExistence type="predicted"/>
<keyword evidence="1" id="KW-0620">Polyamine biosynthesis</keyword>
<keyword evidence="2" id="KW-0808">Transferase</keyword>
<evidence type="ECO:0000313" key="3">
    <source>
        <dbReference type="Proteomes" id="UP000238261"/>
    </source>
</evidence>
<dbReference type="SUPFAM" id="SSF53335">
    <property type="entry name" value="S-adenosyl-L-methionine-dependent methyltransferases"/>
    <property type="match status" value="1"/>
</dbReference>
<dbReference type="Gene3D" id="3.40.50.150">
    <property type="entry name" value="Vaccinia Virus protein VP39"/>
    <property type="match status" value="1"/>
</dbReference>
<dbReference type="Pfam" id="PF01564">
    <property type="entry name" value="Spermine_synth"/>
    <property type="match status" value="1"/>
</dbReference>
<evidence type="ECO:0000256" key="1">
    <source>
        <dbReference type="ARBA" id="ARBA00023115"/>
    </source>
</evidence>
<dbReference type="PANTHER" id="PTHR43317:SF11">
    <property type="entry name" value="POLYAMINE AMINOPROPYLTRANSFERASE 2"/>
    <property type="match status" value="1"/>
</dbReference>
<gene>
    <name evidence="2" type="ORF">XhyaCFBP1156_03950</name>
</gene>
<dbReference type="AlphaFoldDB" id="A0A2S7F225"/>
<keyword evidence="3" id="KW-1185">Reference proteome</keyword>